<name>A0A091DZU8_FUKDA</name>
<sequence length="112" mass="12784">MMATRQFGLPDTDHEAPDKDGKEQSETVLPSEDETFMARSQNSYVEKNISRLWLYIKLVTYGKEERAEKQKKQRKRGETSIDFDEKSKEASKAATSPEQKGTGDPKEEKSPV</sequence>
<keyword evidence="3" id="KW-1185">Reference proteome</keyword>
<proteinExistence type="predicted"/>
<dbReference type="EMBL" id="KN121374">
    <property type="protein sequence ID" value="KFO36602.1"/>
    <property type="molecule type" value="Genomic_DNA"/>
</dbReference>
<reference evidence="2 3" key="1">
    <citation type="submission" date="2013-11" db="EMBL/GenBank/DDBJ databases">
        <title>The Damaraland mole rat (Fukomys damarensis) genome and evolution of African mole rats.</title>
        <authorList>
            <person name="Gladyshev V.N."/>
            <person name="Fang X."/>
        </authorList>
    </citation>
    <scope>NUCLEOTIDE SEQUENCE [LARGE SCALE GENOMIC DNA]</scope>
    <source>
        <tissue evidence="2">Liver</tissue>
    </source>
</reference>
<evidence type="ECO:0000256" key="1">
    <source>
        <dbReference type="SAM" id="MobiDB-lite"/>
    </source>
</evidence>
<evidence type="ECO:0000313" key="2">
    <source>
        <dbReference type="EMBL" id="KFO36602.1"/>
    </source>
</evidence>
<feature type="region of interest" description="Disordered" evidence="1">
    <location>
        <begin position="1"/>
        <end position="35"/>
    </location>
</feature>
<organism evidence="2 3">
    <name type="scientific">Fukomys damarensis</name>
    <name type="common">Damaraland mole rat</name>
    <name type="synonym">Cryptomys damarensis</name>
    <dbReference type="NCBI Taxonomy" id="885580"/>
    <lineage>
        <taxon>Eukaryota</taxon>
        <taxon>Metazoa</taxon>
        <taxon>Chordata</taxon>
        <taxon>Craniata</taxon>
        <taxon>Vertebrata</taxon>
        <taxon>Euteleostomi</taxon>
        <taxon>Mammalia</taxon>
        <taxon>Eutheria</taxon>
        <taxon>Euarchontoglires</taxon>
        <taxon>Glires</taxon>
        <taxon>Rodentia</taxon>
        <taxon>Hystricomorpha</taxon>
        <taxon>Bathyergidae</taxon>
        <taxon>Fukomys</taxon>
    </lineage>
</organism>
<feature type="compositionally biased region" description="Basic and acidic residues" evidence="1">
    <location>
        <begin position="11"/>
        <end position="25"/>
    </location>
</feature>
<dbReference type="Proteomes" id="UP000028990">
    <property type="component" value="Unassembled WGS sequence"/>
</dbReference>
<protein>
    <submittedName>
        <fullName evidence="2">Monocarboxylate transporter 1</fullName>
    </submittedName>
</protein>
<gene>
    <name evidence="2" type="ORF">H920_01987</name>
</gene>
<feature type="compositionally biased region" description="Basic and acidic residues" evidence="1">
    <location>
        <begin position="101"/>
        <end position="112"/>
    </location>
</feature>
<accession>A0A091DZU8</accession>
<feature type="region of interest" description="Disordered" evidence="1">
    <location>
        <begin position="64"/>
        <end position="112"/>
    </location>
</feature>
<dbReference type="AlphaFoldDB" id="A0A091DZU8"/>
<feature type="compositionally biased region" description="Basic and acidic residues" evidence="1">
    <location>
        <begin position="64"/>
        <end position="91"/>
    </location>
</feature>
<evidence type="ECO:0000313" key="3">
    <source>
        <dbReference type="Proteomes" id="UP000028990"/>
    </source>
</evidence>